<dbReference type="Gene3D" id="1.10.10.60">
    <property type="entry name" value="Homeodomain-like"/>
    <property type="match status" value="1"/>
</dbReference>
<feature type="domain" description="Tc3 transposase DNA binding" evidence="2">
    <location>
        <begin position="39"/>
        <end position="83"/>
    </location>
</feature>
<accession>A0A5J4YIM0</accession>
<evidence type="ECO:0000256" key="1">
    <source>
        <dbReference type="SAM" id="MobiDB-lite"/>
    </source>
</evidence>
<keyword evidence="4" id="KW-1185">Reference proteome</keyword>
<dbReference type="InterPro" id="IPR009057">
    <property type="entry name" value="Homeodomain-like_sf"/>
</dbReference>
<reference evidence="4" key="1">
    <citation type="journal article" date="2019" name="Nat. Commun.">
        <title>Expansion of phycobilisome linker gene families in mesophilic red algae.</title>
        <authorList>
            <person name="Lee J."/>
            <person name="Kim D."/>
            <person name="Bhattacharya D."/>
            <person name="Yoon H.S."/>
        </authorList>
    </citation>
    <scope>NUCLEOTIDE SEQUENCE [LARGE SCALE GENOMIC DNA]</scope>
    <source>
        <strain evidence="4">CCMP 1328</strain>
    </source>
</reference>
<dbReference type="InterPro" id="IPR025898">
    <property type="entry name" value="Tc3_transposase_DNA-bd_dom"/>
</dbReference>
<feature type="region of interest" description="Disordered" evidence="1">
    <location>
        <begin position="1"/>
        <end position="41"/>
    </location>
</feature>
<name>A0A5J4YIM0_PORPP</name>
<sequence length="133" mass="14631">MEEDRRKSGAGRGQVAQSLTPVQAHCRHSRSATIGRKNGLSEREKGSILAVKAAGDSLHAISGKVKRSRNVIRRYLADLDAYGLNYVSDNSLKLMPAVVKRITNVARSRQFSTSRQMAKNLRLRGAKNIESLA</sequence>
<proteinExistence type="predicted"/>
<dbReference type="AlphaFoldDB" id="A0A5J4YIM0"/>
<evidence type="ECO:0000313" key="4">
    <source>
        <dbReference type="Proteomes" id="UP000324585"/>
    </source>
</evidence>
<gene>
    <name evidence="3" type="ORF">FVE85_9534</name>
</gene>
<dbReference type="SUPFAM" id="SSF46689">
    <property type="entry name" value="Homeodomain-like"/>
    <property type="match status" value="1"/>
</dbReference>
<dbReference type="Proteomes" id="UP000324585">
    <property type="component" value="Unassembled WGS sequence"/>
</dbReference>
<evidence type="ECO:0000313" key="3">
    <source>
        <dbReference type="EMBL" id="KAA8491239.1"/>
    </source>
</evidence>
<organism evidence="3 4">
    <name type="scientific">Porphyridium purpureum</name>
    <name type="common">Red alga</name>
    <name type="synonym">Porphyridium cruentum</name>
    <dbReference type="NCBI Taxonomy" id="35688"/>
    <lineage>
        <taxon>Eukaryota</taxon>
        <taxon>Rhodophyta</taxon>
        <taxon>Bangiophyceae</taxon>
        <taxon>Porphyridiales</taxon>
        <taxon>Porphyridiaceae</taxon>
        <taxon>Porphyridium</taxon>
    </lineage>
</organism>
<dbReference type="Pfam" id="PF11427">
    <property type="entry name" value="HTH_Tnp_Tc3_1"/>
    <property type="match status" value="1"/>
</dbReference>
<dbReference type="EMBL" id="VRMN01000015">
    <property type="protein sequence ID" value="KAA8491239.1"/>
    <property type="molecule type" value="Genomic_DNA"/>
</dbReference>
<evidence type="ECO:0000259" key="2">
    <source>
        <dbReference type="Pfam" id="PF11427"/>
    </source>
</evidence>
<dbReference type="GO" id="GO:0003677">
    <property type="term" value="F:DNA binding"/>
    <property type="evidence" value="ECO:0007669"/>
    <property type="project" value="InterPro"/>
</dbReference>
<comment type="caution">
    <text evidence="3">The sequence shown here is derived from an EMBL/GenBank/DDBJ whole genome shotgun (WGS) entry which is preliminary data.</text>
</comment>
<protein>
    <recommendedName>
        <fullName evidence="2">Tc3 transposase DNA binding domain-containing protein</fullName>
    </recommendedName>
</protein>